<dbReference type="HOGENOM" id="CLU_042166_0_0_1"/>
<keyword evidence="1" id="KW-1133">Transmembrane helix</keyword>
<dbReference type="GO" id="GO:0016491">
    <property type="term" value="F:oxidoreductase activity"/>
    <property type="evidence" value="ECO:0007669"/>
    <property type="project" value="InterPro"/>
</dbReference>
<dbReference type="Proteomes" id="UP000054321">
    <property type="component" value="Unassembled WGS sequence"/>
</dbReference>
<keyword evidence="1" id="KW-0812">Transmembrane</keyword>
<feature type="domain" description="ER-bound oxygenase mpaB/mpaB'/Rubber oxygenase catalytic" evidence="2">
    <location>
        <begin position="135"/>
        <end position="350"/>
    </location>
</feature>
<dbReference type="Pfam" id="PF09995">
    <property type="entry name" value="MPAB_Lcp_cat"/>
    <property type="match status" value="1"/>
</dbReference>
<feature type="transmembrane region" description="Helical" evidence="1">
    <location>
        <begin position="443"/>
        <end position="468"/>
    </location>
</feature>
<keyword evidence="1" id="KW-0472">Membrane</keyword>
<dbReference type="InParanoid" id="A0A0C3GS74"/>
<sequence length="472" mass="52304">MSFSYLTSTASASDGGDIREIWGYKFRWTDLHLTEEQLKPSRYSYDTLGEEVLDRVRARQMLKNSNNGIPASQKDGHKEDLYESLKAAALSKEDEVLTKFWADIHSVPDWVDWDQIKRGQDVFYRYGASALTGLTFSSLLGGMGAARIVETLVRTGGFAPKVARKRMLETVQHTLQCTDSLQSIQPGGEGHIACIRVRMLHAAVRKRILSLTKTRPQYYDVESFGVPINDQDSVATLSTFSAQLIWFALPAQGIFMKPDEILDYIALWRLVGYYMGSPTDVMESPEVIKAYMESILITELDPSQSSQVLAGNIIHSLANQPPSYASADYLCAMARWLNGPYLSDALDIPKASLLTNSLVAVQLLVLGISTYIAREVSVLDKWKISYLRKRFYDVFVLGKDGLKGKKTKFELQYVPGYDITTEMGTSTRGLALGNLASTDSHTFIMLLALLGIGSGTVYFGTHVVAGLLGNPA</sequence>
<dbReference type="InterPro" id="IPR037473">
    <property type="entry name" value="Lcp-like"/>
</dbReference>
<name>A0A0C3GS74_OIDMZ</name>
<evidence type="ECO:0000313" key="3">
    <source>
        <dbReference type="EMBL" id="KIM98915.1"/>
    </source>
</evidence>
<reference evidence="3 4" key="1">
    <citation type="submission" date="2014-04" db="EMBL/GenBank/DDBJ databases">
        <authorList>
            <consortium name="DOE Joint Genome Institute"/>
            <person name="Kuo A."/>
            <person name="Martino E."/>
            <person name="Perotto S."/>
            <person name="Kohler A."/>
            <person name="Nagy L.G."/>
            <person name="Floudas D."/>
            <person name="Copeland A."/>
            <person name="Barry K.W."/>
            <person name="Cichocki N."/>
            <person name="Veneault-Fourrey C."/>
            <person name="LaButti K."/>
            <person name="Lindquist E.A."/>
            <person name="Lipzen A."/>
            <person name="Lundell T."/>
            <person name="Morin E."/>
            <person name="Murat C."/>
            <person name="Sun H."/>
            <person name="Tunlid A."/>
            <person name="Henrissat B."/>
            <person name="Grigoriev I.V."/>
            <person name="Hibbett D.S."/>
            <person name="Martin F."/>
            <person name="Nordberg H.P."/>
            <person name="Cantor M.N."/>
            <person name="Hua S.X."/>
        </authorList>
    </citation>
    <scope>NUCLEOTIDE SEQUENCE [LARGE SCALE GENOMIC DNA]</scope>
    <source>
        <strain evidence="3 4">Zn</strain>
    </source>
</reference>
<dbReference type="OrthoDB" id="6361347at2759"/>
<feature type="transmembrane region" description="Helical" evidence="1">
    <location>
        <begin position="353"/>
        <end position="373"/>
    </location>
</feature>
<gene>
    <name evidence="3" type="ORF">OIDMADRAFT_146599</name>
</gene>
<dbReference type="InterPro" id="IPR018713">
    <property type="entry name" value="MPAB/Lcp_cat_dom"/>
</dbReference>
<keyword evidence="4" id="KW-1185">Reference proteome</keyword>
<evidence type="ECO:0000259" key="2">
    <source>
        <dbReference type="Pfam" id="PF09995"/>
    </source>
</evidence>
<dbReference type="EMBL" id="KN832879">
    <property type="protein sequence ID" value="KIM98915.1"/>
    <property type="molecule type" value="Genomic_DNA"/>
</dbReference>
<organism evidence="3 4">
    <name type="scientific">Oidiodendron maius (strain Zn)</name>
    <dbReference type="NCBI Taxonomy" id="913774"/>
    <lineage>
        <taxon>Eukaryota</taxon>
        <taxon>Fungi</taxon>
        <taxon>Dikarya</taxon>
        <taxon>Ascomycota</taxon>
        <taxon>Pezizomycotina</taxon>
        <taxon>Leotiomycetes</taxon>
        <taxon>Leotiomycetes incertae sedis</taxon>
        <taxon>Myxotrichaceae</taxon>
        <taxon>Oidiodendron</taxon>
    </lineage>
</organism>
<evidence type="ECO:0000313" key="4">
    <source>
        <dbReference type="Proteomes" id="UP000054321"/>
    </source>
</evidence>
<accession>A0A0C3GS74</accession>
<proteinExistence type="predicted"/>
<reference evidence="4" key="2">
    <citation type="submission" date="2015-01" db="EMBL/GenBank/DDBJ databases">
        <title>Evolutionary Origins and Diversification of the Mycorrhizal Mutualists.</title>
        <authorList>
            <consortium name="DOE Joint Genome Institute"/>
            <consortium name="Mycorrhizal Genomics Consortium"/>
            <person name="Kohler A."/>
            <person name="Kuo A."/>
            <person name="Nagy L.G."/>
            <person name="Floudas D."/>
            <person name="Copeland A."/>
            <person name="Barry K.W."/>
            <person name="Cichocki N."/>
            <person name="Veneault-Fourrey C."/>
            <person name="LaButti K."/>
            <person name="Lindquist E.A."/>
            <person name="Lipzen A."/>
            <person name="Lundell T."/>
            <person name="Morin E."/>
            <person name="Murat C."/>
            <person name="Riley R."/>
            <person name="Ohm R."/>
            <person name="Sun H."/>
            <person name="Tunlid A."/>
            <person name="Henrissat B."/>
            <person name="Grigoriev I.V."/>
            <person name="Hibbett D.S."/>
            <person name="Martin F."/>
        </authorList>
    </citation>
    <scope>NUCLEOTIDE SEQUENCE [LARGE SCALE GENOMIC DNA]</scope>
    <source>
        <strain evidence="4">Zn</strain>
    </source>
</reference>
<dbReference type="PANTHER" id="PTHR37539:SF1">
    <property type="entry name" value="ER-BOUND OXYGENASE MPAB_MPAB'_RUBBER OXYGENASE CATALYTIC DOMAIN-CONTAINING PROTEIN"/>
    <property type="match status" value="1"/>
</dbReference>
<dbReference type="STRING" id="913774.A0A0C3GS74"/>
<protein>
    <recommendedName>
        <fullName evidence="2">ER-bound oxygenase mpaB/mpaB'/Rubber oxygenase catalytic domain-containing protein</fullName>
    </recommendedName>
</protein>
<evidence type="ECO:0000256" key="1">
    <source>
        <dbReference type="SAM" id="Phobius"/>
    </source>
</evidence>
<dbReference type="AlphaFoldDB" id="A0A0C3GS74"/>
<dbReference type="PANTHER" id="PTHR37539">
    <property type="entry name" value="SECRETED PROTEIN-RELATED"/>
    <property type="match status" value="1"/>
</dbReference>